<evidence type="ECO:0000256" key="8">
    <source>
        <dbReference type="ARBA" id="ARBA00023288"/>
    </source>
</evidence>
<evidence type="ECO:0000256" key="1">
    <source>
        <dbReference type="ARBA" id="ARBA00004589"/>
    </source>
</evidence>
<protein>
    <submittedName>
        <fullName evidence="11">Oxidoreductase</fullName>
    </submittedName>
</protein>
<keyword evidence="12" id="KW-1185">Reference proteome</keyword>
<evidence type="ECO:0000259" key="10">
    <source>
        <dbReference type="Pfam" id="PF05730"/>
    </source>
</evidence>
<dbReference type="InterPro" id="IPR008427">
    <property type="entry name" value="Extracellular_membr_CFEM_dom"/>
</dbReference>
<feature type="chain" id="PRO_5047010920" evidence="9">
    <location>
        <begin position="22"/>
        <end position="192"/>
    </location>
</feature>
<dbReference type="Pfam" id="PF05730">
    <property type="entry name" value="CFEM"/>
    <property type="match status" value="1"/>
</dbReference>
<evidence type="ECO:0000256" key="2">
    <source>
        <dbReference type="ARBA" id="ARBA00004613"/>
    </source>
</evidence>
<dbReference type="EMBL" id="JAQQWN010000005">
    <property type="protein sequence ID" value="KAK8084700.1"/>
    <property type="molecule type" value="Genomic_DNA"/>
</dbReference>
<keyword evidence="6 9" id="KW-0732">Signal</keyword>
<keyword evidence="5" id="KW-0325">Glycoprotein</keyword>
<evidence type="ECO:0000313" key="12">
    <source>
        <dbReference type="Proteomes" id="UP001433268"/>
    </source>
</evidence>
<keyword evidence="5" id="KW-0472">Membrane</keyword>
<dbReference type="Proteomes" id="UP001433268">
    <property type="component" value="Unassembled WGS sequence"/>
</dbReference>
<reference evidence="11 12" key="1">
    <citation type="submission" date="2023-01" db="EMBL/GenBank/DDBJ databases">
        <title>Analysis of 21 Apiospora genomes using comparative genomics revels a genus with tremendous synthesis potential of carbohydrate active enzymes and secondary metabolites.</title>
        <authorList>
            <person name="Sorensen T."/>
        </authorList>
    </citation>
    <scope>NUCLEOTIDE SEQUENCE [LARGE SCALE GENOMIC DNA]</scope>
    <source>
        <strain evidence="11 12">CBS 114990</strain>
    </source>
</reference>
<evidence type="ECO:0000256" key="9">
    <source>
        <dbReference type="SAM" id="SignalP"/>
    </source>
</evidence>
<name>A0ABR1WMD0_9PEZI</name>
<accession>A0ABR1WMD0</accession>
<keyword evidence="5" id="KW-0336">GPI-anchor</keyword>
<evidence type="ECO:0000256" key="7">
    <source>
        <dbReference type="ARBA" id="ARBA00023157"/>
    </source>
</evidence>
<proteinExistence type="inferred from homology"/>
<feature type="signal peptide" evidence="9">
    <location>
        <begin position="1"/>
        <end position="21"/>
    </location>
</feature>
<evidence type="ECO:0000256" key="5">
    <source>
        <dbReference type="ARBA" id="ARBA00022622"/>
    </source>
</evidence>
<keyword evidence="4" id="KW-0964">Secreted</keyword>
<evidence type="ECO:0000256" key="6">
    <source>
        <dbReference type="ARBA" id="ARBA00022729"/>
    </source>
</evidence>
<sequence length="192" mass="19345">MARLTAALVLFGIACTTLVTATPEPFNQEESNRNSDCDNGCFFGSFPGGSCTNDAACMCTQQKYREKYFCCMAQKCAPSVLPDSIDRQNSECGARNMPFTFDAEAACGIKLAASSSAVMSLSAATSTTASGSQSTSAAPKVTAATSSSGAAPAGSHASAGASPTPALNSAPMGLAVWNGAAALVVGSGLLLW</sequence>
<keyword evidence="7" id="KW-1015">Disulfide bond</keyword>
<gene>
    <name evidence="11" type="ORF">PG997_005971</name>
</gene>
<organism evidence="11 12">
    <name type="scientific">Apiospora hydei</name>
    <dbReference type="NCBI Taxonomy" id="1337664"/>
    <lineage>
        <taxon>Eukaryota</taxon>
        <taxon>Fungi</taxon>
        <taxon>Dikarya</taxon>
        <taxon>Ascomycota</taxon>
        <taxon>Pezizomycotina</taxon>
        <taxon>Sordariomycetes</taxon>
        <taxon>Xylariomycetidae</taxon>
        <taxon>Amphisphaeriales</taxon>
        <taxon>Apiosporaceae</taxon>
        <taxon>Apiospora</taxon>
    </lineage>
</organism>
<dbReference type="GeneID" id="92043346"/>
<dbReference type="PROSITE" id="PS51257">
    <property type="entry name" value="PROKAR_LIPOPROTEIN"/>
    <property type="match status" value="1"/>
</dbReference>
<keyword evidence="8" id="KW-0449">Lipoprotein</keyword>
<dbReference type="RefSeq" id="XP_066669209.1">
    <property type="nucleotide sequence ID" value="XM_066810286.1"/>
</dbReference>
<comment type="similarity">
    <text evidence="3">Belongs to the RBT5 family.</text>
</comment>
<evidence type="ECO:0000256" key="3">
    <source>
        <dbReference type="ARBA" id="ARBA00010031"/>
    </source>
</evidence>
<comment type="caution">
    <text evidence="11">The sequence shown here is derived from an EMBL/GenBank/DDBJ whole genome shotgun (WGS) entry which is preliminary data.</text>
</comment>
<evidence type="ECO:0000256" key="4">
    <source>
        <dbReference type="ARBA" id="ARBA00022525"/>
    </source>
</evidence>
<evidence type="ECO:0000313" key="11">
    <source>
        <dbReference type="EMBL" id="KAK8084700.1"/>
    </source>
</evidence>
<comment type="subcellular location">
    <subcellularLocation>
        <location evidence="1">Membrane</location>
        <topology evidence="1">Lipid-anchor</topology>
        <topology evidence="1">GPI-anchor</topology>
    </subcellularLocation>
    <subcellularLocation>
        <location evidence="2">Secreted</location>
    </subcellularLocation>
</comment>
<feature type="domain" description="CFEM" evidence="10">
    <location>
        <begin position="35"/>
        <end position="92"/>
    </location>
</feature>